<dbReference type="AlphaFoldDB" id="A0A919TV11"/>
<evidence type="ECO:0000313" key="1">
    <source>
        <dbReference type="EMBL" id="GIF21517.1"/>
    </source>
</evidence>
<dbReference type="Proteomes" id="UP000623608">
    <property type="component" value="Unassembled WGS sequence"/>
</dbReference>
<evidence type="ECO:0000313" key="2">
    <source>
        <dbReference type="Proteomes" id="UP000623608"/>
    </source>
</evidence>
<proteinExistence type="predicted"/>
<name>A0A919TV11_9ACTN</name>
<keyword evidence="2" id="KW-1185">Reference proteome</keyword>
<dbReference type="EMBL" id="BOMY01000030">
    <property type="protein sequence ID" value="GIF21517.1"/>
    <property type="molecule type" value="Genomic_DNA"/>
</dbReference>
<organism evidence="1 2">
    <name type="scientific">Paractinoplanes tereljensis</name>
    <dbReference type="NCBI Taxonomy" id="571912"/>
    <lineage>
        <taxon>Bacteria</taxon>
        <taxon>Bacillati</taxon>
        <taxon>Actinomycetota</taxon>
        <taxon>Actinomycetes</taxon>
        <taxon>Micromonosporales</taxon>
        <taxon>Micromonosporaceae</taxon>
        <taxon>Paractinoplanes</taxon>
    </lineage>
</organism>
<sequence>MPRDWGGAYLKKSLWEDAAIGRTSGGAARGVDQDCRRYQDPGAEGNMPTEFAFDNQILVLDGRVLEIFHRDTEESLRYHVAFLRVDGQPHGDGFKVRLGRAYGANDITGGRRWKMTAAQFAEFREFIALAIAARDNEVGS</sequence>
<gene>
    <name evidence="1" type="ORF">Ate02nite_42470</name>
</gene>
<reference evidence="1" key="1">
    <citation type="submission" date="2021-01" db="EMBL/GenBank/DDBJ databases">
        <title>Whole genome shotgun sequence of Actinoplanes tereljensis NBRC 105297.</title>
        <authorList>
            <person name="Komaki H."/>
            <person name="Tamura T."/>
        </authorList>
    </citation>
    <scope>NUCLEOTIDE SEQUENCE</scope>
    <source>
        <strain evidence="1">NBRC 105297</strain>
    </source>
</reference>
<comment type="caution">
    <text evidence="1">The sequence shown here is derived from an EMBL/GenBank/DDBJ whole genome shotgun (WGS) entry which is preliminary data.</text>
</comment>
<accession>A0A919TV11</accession>
<protein>
    <submittedName>
        <fullName evidence="1">Uncharacterized protein</fullName>
    </submittedName>
</protein>